<dbReference type="InterPro" id="IPR018484">
    <property type="entry name" value="FGGY_N"/>
</dbReference>
<evidence type="ECO:0000259" key="5">
    <source>
        <dbReference type="Pfam" id="PF02782"/>
    </source>
</evidence>
<comment type="similarity">
    <text evidence="1">Belongs to the FGGY kinase family.</text>
</comment>
<feature type="domain" description="Carbohydrate kinase FGGY N-terminal" evidence="4">
    <location>
        <begin position="3"/>
        <end position="250"/>
    </location>
</feature>
<keyword evidence="3 6" id="KW-0418">Kinase</keyword>
<dbReference type="SUPFAM" id="SSF53067">
    <property type="entry name" value="Actin-like ATPase domain"/>
    <property type="match status" value="2"/>
</dbReference>
<dbReference type="InterPro" id="IPR000577">
    <property type="entry name" value="Carb_kinase_FGGY"/>
</dbReference>
<dbReference type="PANTHER" id="PTHR43095:SF5">
    <property type="entry name" value="XYLULOSE KINASE"/>
    <property type="match status" value="1"/>
</dbReference>
<evidence type="ECO:0000313" key="7">
    <source>
        <dbReference type="Proteomes" id="UP000070376"/>
    </source>
</evidence>
<evidence type="ECO:0000256" key="1">
    <source>
        <dbReference type="ARBA" id="ARBA00009156"/>
    </source>
</evidence>
<sequence length="512" mass="56316">MNYLLGTDIGTSGTKTVLMDTEGHLIAQDLQEYDIITPRPLWAEQWSDVWLDAAKASIRNTVQKSGISKEKIAGIAISGLYGGSGIPLDENMKPVRPCMIWMDRRADEETKWVLEHIGEENLQEITYNGADPYYGYTKILWMKRHEPENWKKTKLFLPPNDYVIYHLTGEIAIDYSSAGNIGGIFDMNTRTWSKTLMDQMGIPMSMMPQRTVESTDIVGGLTKKAAEELGLSEGMPVIAGGIDCGAANIGLGVLESGIYAASIGTSMCAALISDQPAKGKGLIVWPYLYDAKRLSYCFAGANTAGAIVKWFKQTLCQFELEAEKHGGRNAYDILNEQASKIPAGSNGLIVLPYFMGERAPIWDSDAKGTIIGLSLAHTKAHLYRAFLEAVAYSLRNAMEATGENVGNAIYIAGGVTKSKVWRQIFADVTGYPVICPLHDVEANMGDVILAGIGTGLLSYGDVKKWQVLDEKILPNPENHEKYNACYQVYQSAYQHLKQDMKAVSLLVESPTR</sequence>
<gene>
    <name evidence="6" type="ORF">HMPREF3213_03136</name>
</gene>
<reference evidence="7" key="1">
    <citation type="submission" date="2016-01" db="EMBL/GenBank/DDBJ databases">
        <authorList>
            <person name="Mitreva M."/>
            <person name="Pepin K.H."/>
            <person name="Mihindukulasuriya K.A."/>
            <person name="Fulton R."/>
            <person name="Fronick C."/>
            <person name="O'Laughlin M."/>
            <person name="Miner T."/>
            <person name="Herter B."/>
            <person name="Rosa B.A."/>
            <person name="Cordes M."/>
            <person name="Tomlinson C."/>
            <person name="Wollam A."/>
            <person name="Palsikar V.B."/>
            <person name="Mardis E.R."/>
            <person name="Wilson R.K."/>
        </authorList>
    </citation>
    <scope>NUCLEOTIDE SEQUENCE [LARGE SCALE GENOMIC DNA]</scope>
    <source>
        <strain evidence="7">GED7749B</strain>
    </source>
</reference>
<dbReference type="RefSeq" id="WP_061087140.1">
    <property type="nucleotide sequence ID" value="NZ_KQ955907.1"/>
</dbReference>
<protein>
    <submittedName>
        <fullName evidence="6">Carbohydrate kinase, FGGY family protein</fullName>
    </submittedName>
</protein>
<dbReference type="Gene3D" id="3.30.420.40">
    <property type="match status" value="2"/>
</dbReference>
<dbReference type="GO" id="GO:0005975">
    <property type="term" value="P:carbohydrate metabolic process"/>
    <property type="evidence" value="ECO:0007669"/>
    <property type="project" value="InterPro"/>
</dbReference>
<dbReference type="InterPro" id="IPR050406">
    <property type="entry name" value="FGGY_Carb_Kinase"/>
</dbReference>
<dbReference type="GO" id="GO:0016301">
    <property type="term" value="F:kinase activity"/>
    <property type="evidence" value="ECO:0007669"/>
    <property type="project" value="UniProtKB-KW"/>
</dbReference>
<dbReference type="Pfam" id="PF02782">
    <property type="entry name" value="FGGY_C"/>
    <property type="match status" value="1"/>
</dbReference>
<dbReference type="PANTHER" id="PTHR43095">
    <property type="entry name" value="SUGAR KINASE"/>
    <property type="match status" value="1"/>
</dbReference>
<dbReference type="Pfam" id="PF00370">
    <property type="entry name" value="FGGY_N"/>
    <property type="match status" value="1"/>
</dbReference>
<feature type="domain" description="Carbohydrate kinase FGGY C-terminal" evidence="5">
    <location>
        <begin position="260"/>
        <end position="452"/>
    </location>
</feature>
<dbReference type="PIRSF" id="PIRSF000538">
    <property type="entry name" value="GlpK"/>
    <property type="match status" value="1"/>
</dbReference>
<name>A0A133KEP0_HEYCO</name>
<dbReference type="InterPro" id="IPR043129">
    <property type="entry name" value="ATPase_NBD"/>
</dbReference>
<dbReference type="PATRIC" id="fig|1398.22.peg.3140"/>
<evidence type="ECO:0000313" key="6">
    <source>
        <dbReference type="EMBL" id="KWZ78032.1"/>
    </source>
</evidence>
<evidence type="ECO:0000256" key="2">
    <source>
        <dbReference type="ARBA" id="ARBA00022679"/>
    </source>
</evidence>
<dbReference type="Proteomes" id="UP000070376">
    <property type="component" value="Unassembled WGS sequence"/>
</dbReference>
<dbReference type="CDD" id="cd07804">
    <property type="entry name" value="ASKHA_NBD_FGGY_RrXK-like"/>
    <property type="match status" value="1"/>
</dbReference>
<comment type="caution">
    <text evidence="6">The sequence shown here is derived from an EMBL/GenBank/DDBJ whole genome shotgun (WGS) entry which is preliminary data.</text>
</comment>
<dbReference type="AlphaFoldDB" id="A0A133KEP0"/>
<organism evidence="6 7">
    <name type="scientific">Heyndrickxia coagulans</name>
    <name type="common">Weizmannia coagulans</name>
    <dbReference type="NCBI Taxonomy" id="1398"/>
    <lineage>
        <taxon>Bacteria</taxon>
        <taxon>Bacillati</taxon>
        <taxon>Bacillota</taxon>
        <taxon>Bacilli</taxon>
        <taxon>Bacillales</taxon>
        <taxon>Bacillaceae</taxon>
        <taxon>Heyndrickxia</taxon>
    </lineage>
</organism>
<keyword evidence="2" id="KW-0808">Transferase</keyword>
<proteinExistence type="inferred from homology"/>
<accession>A0A133KEP0</accession>
<dbReference type="EMBL" id="LRPN01000155">
    <property type="protein sequence ID" value="KWZ78032.1"/>
    <property type="molecule type" value="Genomic_DNA"/>
</dbReference>
<dbReference type="InterPro" id="IPR018485">
    <property type="entry name" value="FGGY_C"/>
</dbReference>
<evidence type="ECO:0000259" key="4">
    <source>
        <dbReference type="Pfam" id="PF00370"/>
    </source>
</evidence>
<evidence type="ECO:0000256" key="3">
    <source>
        <dbReference type="ARBA" id="ARBA00022777"/>
    </source>
</evidence>